<dbReference type="OrthoDB" id="3678145at2759"/>
<dbReference type="AlphaFoldDB" id="A0A9P4QMH3"/>
<feature type="compositionally biased region" description="Basic and acidic residues" evidence="1">
    <location>
        <begin position="84"/>
        <end position="100"/>
    </location>
</feature>
<sequence>MRKGTVTVLRRPSIDGANLVLKCPDWNTVEAKYGKENVLGVFCRTLIGDRNDRIMKPMPEEDVDNRTEHDNTSDELMTDDESGEANHDGEKEQLKNKSDDQSSIADARLFSPMDILGMKAEEYRLRLIVSHGRRLAILDSGHIGIVQAHARLGDEVIVALGCTMPLVVRRDGETDYGCVGESYVYGVMDGEMMDGERESLTMR</sequence>
<name>A0A9P4QMH3_9PLEO</name>
<protein>
    <submittedName>
        <fullName evidence="2">Uncharacterized protein</fullName>
    </submittedName>
</protein>
<feature type="compositionally biased region" description="Basic and acidic residues" evidence="1">
    <location>
        <begin position="53"/>
        <end position="72"/>
    </location>
</feature>
<reference evidence="2" key="1">
    <citation type="journal article" date="2020" name="Stud. Mycol.">
        <title>101 Dothideomycetes genomes: a test case for predicting lifestyles and emergence of pathogens.</title>
        <authorList>
            <person name="Haridas S."/>
            <person name="Albert R."/>
            <person name="Binder M."/>
            <person name="Bloem J."/>
            <person name="Labutti K."/>
            <person name="Salamov A."/>
            <person name="Andreopoulos B."/>
            <person name="Baker S."/>
            <person name="Barry K."/>
            <person name="Bills G."/>
            <person name="Bluhm B."/>
            <person name="Cannon C."/>
            <person name="Castanera R."/>
            <person name="Culley D."/>
            <person name="Daum C."/>
            <person name="Ezra D."/>
            <person name="Gonzalez J."/>
            <person name="Henrissat B."/>
            <person name="Kuo A."/>
            <person name="Liang C."/>
            <person name="Lipzen A."/>
            <person name="Lutzoni F."/>
            <person name="Magnuson J."/>
            <person name="Mondo S."/>
            <person name="Nolan M."/>
            <person name="Ohm R."/>
            <person name="Pangilinan J."/>
            <person name="Park H.-J."/>
            <person name="Ramirez L."/>
            <person name="Alfaro M."/>
            <person name="Sun H."/>
            <person name="Tritt A."/>
            <person name="Yoshinaga Y."/>
            <person name="Zwiers L.-H."/>
            <person name="Turgeon B."/>
            <person name="Goodwin S."/>
            <person name="Spatafora J."/>
            <person name="Crous P."/>
            <person name="Grigoriev I."/>
        </authorList>
    </citation>
    <scope>NUCLEOTIDE SEQUENCE</scope>
    <source>
        <strain evidence="2">CBS 125425</strain>
    </source>
</reference>
<feature type="region of interest" description="Disordered" evidence="1">
    <location>
        <begin position="53"/>
        <end position="103"/>
    </location>
</feature>
<evidence type="ECO:0000256" key="1">
    <source>
        <dbReference type="SAM" id="MobiDB-lite"/>
    </source>
</evidence>
<gene>
    <name evidence="2" type="ORF">EJ04DRAFT_82225</name>
</gene>
<dbReference type="EMBL" id="ML996257">
    <property type="protein sequence ID" value="KAF2729080.1"/>
    <property type="molecule type" value="Genomic_DNA"/>
</dbReference>
<comment type="caution">
    <text evidence="2">The sequence shown here is derived from an EMBL/GenBank/DDBJ whole genome shotgun (WGS) entry which is preliminary data.</text>
</comment>
<evidence type="ECO:0000313" key="3">
    <source>
        <dbReference type="Proteomes" id="UP000799444"/>
    </source>
</evidence>
<keyword evidence="3" id="KW-1185">Reference proteome</keyword>
<accession>A0A9P4QMH3</accession>
<evidence type="ECO:0000313" key="2">
    <source>
        <dbReference type="EMBL" id="KAF2729080.1"/>
    </source>
</evidence>
<proteinExistence type="predicted"/>
<organism evidence="2 3">
    <name type="scientific">Polyplosphaeria fusca</name>
    <dbReference type="NCBI Taxonomy" id="682080"/>
    <lineage>
        <taxon>Eukaryota</taxon>
        <taxon>Fungi</taxon>
        <taxon>Dikarya</taxon>
        <taxon>Ascomycota</taxon>
        <taxon>Pezizomycotina</taxon>
        <taxon>Dothideomycetes</taxon>
        <taxon>Pleosporomycetidae</taxon>
        <taxon>Pleosporales</taxon>
        <taxon>Tetraplosphaeriaceae</taxon>
        <taxon>Polyplosphaeria</taxon>
    </lineage>
</organism>
<dbReference type="Pfam" id="PF26639">
    <property type="entry name" value="Het-6_barrel"/>
    <property type="match status" value="1"/>
</dbReference>
<dbReference type="Proteomes" id="UP000799444">
    <property type="component" value="Unassembled WGS sequence"/>
</dbReference>